<proteinExistence type="predicted"/>
<accession>F4KL91</accession>
<evidence type="ECO:0008006" key="3">
    <source>
        <dbReference type="Google" id="ProtNLM"/>
    </source>
</evidence>
<dbReference type="AlphaFoldDB" id="F4KL91"/>
<dbReference type="KEGG" id="pah:Poras_0111"/>
<dbReference type="Proteomes" id="UP000006545">
    <property type="component" value="Chromosome"/>
</dbReference>
<keyword evidence="2" id="KW-1185">Reference proteome</keyword>
<dbReference type="STRING" id="879243.Poras_0111"/>
<reference evidence="2" key="1">
    <citation type="submission" date="2011-04" db="EMBL/GenBank/DDBJ databases">
        <title>The complete genome of Porphyromonas asaccharolytica DSM 20707.</title>
        <authorList>
            <person name="Lucas S."/>
            <person name="Han J."/>
            <person name="Lapidus A."/>
            <person name="Bruce D."/>
            <person name="Goodwin L."/>
            <person name="Pitluck S."/>
            <person name="Peters L."/>
            <person name="Kyrpides N."/>
            <person name="Mavromatis K."/>
            <person name="Ivanova N."/>
            <person name="Ovchinnikova G."/>
            <person name="Pagani I."/>
            <person name="Lu M."/>
            <person name="Detter J.C."/>
            <person name="Tapia R."/>
            <person name="Han C."/>
            <person name="Land M."/>
            <person name="Hauser L."/>
            <person name="Markowitz V."/>
            <person name="Cheng J.-F."/>
            <person name="Hugenholtz P."/>
            <person name="Woyke T."/>
            <person name="Wu D."/>
            <person name="Gronow S."/>
            <person name="Wellnitz S."/>
            <person name="Brambilla E."/>
            <person name="Klenk H.-P."/>
            <person name="Eisen J.A."/>
        </authorList>
    </citation>
    <scope>NUCLEOTIDE SEQUENCE [LARGE SCALE GENOMIC DNA]</scope>
    <source>
        <strain evidence="2">ATCC 25260 / DSM 20707 / VPI 4198</strain>
    </source>
</reference>
<evidence type="ECO:0000313" key="1">
    <source>
        <dbReference type="EMBL" id="AEE12065.1"/>
    </source>
</evidence>
<dbReference type="PROSITE" id="PS51257">
    <property type="entry name" value="PROKAR_LIPOPROTEIN"/>
    <property type="match status" value="1"/>
</dbReference>
<organism evidence="1 2">
    <name type="scientific">Porphyromonas asaccharolytica (strain ATCC 25260 / DSM 20707 / BCRC 10618 / CCUG 7834 / JCM 6326 / LMG 13178 / VPI 4198 / B440)</name>
    <name type="common">Bacteroides asaccharolyticus</name>
    <dbReference type="NCBI Taxonomy" id="879243"/>
    <lineage>
        <taxon>Bacteria</taxon>
        <taxon>Pseudomonadati</taxon>
        <taxon>Bacteroidota</taxon>
        <taxon>Bacteroidia</taxon>
        <taxon>Bacteroidales</taxon>
        <taxon>Porphyromonadaceae</taxon>
        <taxon>Porphyromonas</taxon>
    </lineage>
</organism>
<sequence>MKQTHLPKLWCVVAAILFMLTLSGCGLNAPQVKTYLPLSQYEYAYIAPTGSVLGSFGGYSQANLNSVNPRDFIAGQLFKRGIIVVPEINPAQAQKTLVVSYGEGDKRNILVGYALEVTIQLTTADMNKLVAVATAEGYGETESDKIRDAISQAMTALFEPEKINESSSPFSLGRYF</sequence>
<dbReference type="RefSeq" id="WP_013759774.1">
    <property type="nucleotide sequence ID" value="NC_015501.1"/>
</dbReference>
<dbReference type="eggNOG" id="ENOG5030KJS">
    <property type="taxonomic scope" value="Bacteria"/>
</dbReference>
<dbReference type="EMBL" id="CP002689">
    <property type="protein sequence ID" value="AEE12065.1"/>
    <property type="molecule type" value="Genomic_DNA"/>
</dbReference>
<gene>
    <name evidence="1" type="ordered locus">Poras_0111</name>
</gene>
<evidence type="ECO:0000313" key="2">
    <source>
        <dbReference type="Proteomes" id="UP000006545"/>
    </source>
</evidence>
<protein>
    <recommendedName>
        <fullName evidence="3">Lipoprotein</fullName>
    </recommendedName>
</protein>
<dbReference type="HOGENOM" id="CLU_1607552_0_0_10"/>
<name>F4KL91_PORAD</name>